<proteinExistence type="inferred from homology"/>
<dbReference type="InterPro" id="IPR036734">
    <property type="entry name" value="Neur_chan_lig-bd_sf"/>
</dbReference>
<gene>
    <name evidence="5" type="ORF">EGW08_008692</name>
</gene>
<protein>
    <recommendedName>
        <fullName evidence="4">Neurotransmitter-gated ion-channel ligand-binding domain-containing protein</fullName>
    </recommendedName>
</protein>
<feature type="chain" id="PRO_5022262883" description="Neurotransmitter-gated ion-channel ligand-binding domain-containing protein" evidence="3">
    <location>
        <begin position="22"/>
        <end position="218"/>
    </location>
</feature>
<dbReference type="Gene3D" id="2.70.170.10">
    <property type="entry name" value="Neurotransmitter-gated ion-channel ligand-binding domain"/>
    <property type="match status" value="1"/>
</dbReference>
<name>A0A3S0ZUY9_ELYCH</name>
<dbReference type="AlphaFoldDB" id="A0A3S0ZUY9"/>
<organism evidence="5 6">
    <name type="scientific">Elysia chlorotica</name>
    <name type="common">Eastern emerald elysia</name>
    <name type="synonym">Sea slug</name>
    <dbReference type="NCBI Taxonomy" id="188477"/>
    <lineage>
        <taxon>Eukaryota</taxon>
        <taxon>Metazoa</taxon>
        <taxon>Spiralia</taxon>
        <taxon>Lophotrochozoa</taxon>
        <taxon>Mollusca</taxon>
        <taxon>Gastropoda</taxon>
        <taxon>Heterobranchia</taxon>
        <taxon>Euthyneura</taxon>
        <taxon>Panpulmonata</taxon>
        <taxon>Sacoglossa</taxon>
        <taxon>Placobranchoidea</taxon>
        <taxon>Plakobranchidae</taxon>
        <taxon>Elysia</taxon>
    </lineage>
</organism>
<dbReference type="PANTHER" id="PTHR18945">
    <property type="entry name" value="NEUROTRANSMITTER GATED ION CHANNEL"/>
    <property type="match status" value="1"/>
</dbReference>
<keyword evidence="3" id="KW-0732">Signal</keyword>
<dbReference type="GO" id="GO:0016020">
    <property type="term" value="C:membrane"/>
    <property type="evidence" value="ECO:0007669"/>
    <property type="project" value="UniProtKB-SubCell"/>
</dbReference>
<dbReference type="Proteomes" id="UP000271974">
    <property type="component" value="Unassembled WGS sequence"/>
</dbReference>
<dbReference type="SUPFAM" id="SSF63712">
    <property type="entry name" value="Nicotinic receptor ligand binding domain-like"/>
    <property type="match status" value="1"/>
</dbReference>
<dbReference type="PRINTS" id="PR00252">
    <property type="entry name" value="NRIONCHANNEL"/>
</dbReference>
<evidence type="ECO:0000256" key="1">
    <source>
        <dbReference type="ARBA" id="ARBA00004141"/>
    </source>
</evidence>
<comment type="subcellular location">
    <subcellularLocation>
        <location evidence="1">Membrane</location>
        <topology evidence="1">Multi-pass membrane protein</topology>
    </subcellularLocation>
</comment>
<comment type="caution">
    <text evidence="5">The sequence shown here is derived from an EMBL/GenBank/DDBJ whole genome shotgun (WGS) entry which is preliminary data.</text>
</comment>
<dbReference type="GO" id="GO:0004888">
    <property type="term" value="F:transmembrane signaling receptor activity"/>
    <property type="evidence" value="ECO:0007669"/>
    <property type="project" value="InterPro"/>
</dbReference>
<sequence length="218" mass="24783">MEGKQTIWFVIISALVLAVQAEFTVEAETQLRTDKLANYSVDVRPSGQTIIQLSFFLTAISGVDIRNQIFSVAGWWSMRWTDSRLSWTPSDYNNIPVIQLFEDKIWTPSVVVDNSVKDLSAIDEDTIPLRVDSTGSVDWNPPGLISVSCNMDITHFPFDTQVCALQVTSFGYTIQELDIYVYEDGINLGYFSEDGEWTIVSTWKQRATYQEGNYDYAR</sequence>
<dbReference type="InterPro" id="IPR006201">
    <property type="entry name" value="Neur_channel"/>
</dbReference>
<keyword evidence="6" id="KW-1185">Reference proteome</keyword>
<reference evidence="5 6" key="1">
    <citation type="submission" date="2019-01" db="EMBL/GenBank/DDBJ databases">
        <title>A draft genome assembly of the solar-powered sea slug Elysia chlorotica.</title>
        <authorList>
            <person name="Cai H."/>
            <person name="Li Q."/>
            <person name="Fang X."/>
            <person name="Li J."/>
            <person name="Curtis N.E."/>
            <person name="Altenburger A."/>
            <person name="Shibata T."/>
            <person name="Feng M."/>
            <person name="Maeda T."/>
            <person name="Schwartz J.A."/>
            <person name="Shigenobu S."/>
            <person name="Lundholm N."/>
            <person name="Nishiyama T."/>
            <person name="Yang H."/>
            <person name="Hasebe M."/>
            <person name="Li S."/>
            <person name="Pierce S.K."/>
            <person name="Wang J."/>
        </authorList>
    </citation>
    <scope>NUCLEOTIDE SEQUENCE [LARGE SCALE GENOMIC DNA]</scope>
    <source>
        <strain evidence="5">EC2010</strain>
        <tissue evidence="5">Whole organism of an adult</tissue>
    </source>
</reference>
<keyword evidence="3" id="KW-0813">Transport</keyword>
<accession>A0A3S0ZUY9</accession>
<dbReference type="Pfam" id="PF02931">
    <property type="entry name" value="Neur_chan_LBD"/>
    <property type="match status" value="1"/>
</dbReference>
<comment type="similarity">
    <text evidence="3">Belongs to the ligand-gated ion channel (TC 1.A.9) family.</text>
</comment>
<evidence type="ECO:0000259" key="4">
    <source>
        <dbReference type="Pfam" id="PF02931"/>
    </source>
</evidence>
<evidence type="ECO:0000256" key="3">
    <source>
        <dbReference type="RuleBase" id="RU000687"/>
    </source>
</evidence>
<dbReference type="CDD" id="cd18989">
    <property type="entry name" value="LGIC_ECD_cation"/>
    <property type="match status" value="1"/>
</dbReference>
<feature type="signal peptide" evidence="3">
    <location>
        <begin position="1"/>
        <end position="21"/>
    </location>
</feature>
<keyword evidence="2" id="KW-0472">Membrane</keyword>
<dbReference type="InterPro" id="IPR006202">
    <property type="entry name" value="Neur_chan_lig-bd"/>
</dbReference>
<evidence type="ECO:0000256" key="2">
    <source>
        <dbReference type="ARBA" id="ARBA00023136"/>
    </source>
</evidence>
<keyword evidence="3" id="KW-0407">Ion channel</keyword>
<dbReference type="OrthoDB" id="6154599at2759"/>
<dbReference type="STRING" id="188477.A0A3S0ZUY9"/>
<feature type="non-terminal residue" evidence="5">
    <location>
        <position position="218"/>
    </location>
</feature>
<feature type="domain" description="Neurotransmitter-gated ion-channel ligand-binding" evidence="4">
    <location>
        <begin position="29"/>
        <end position="215"/>
    </location>
</feature>
<dbReference type="EMBL" id="RQTK01000240">
    <property type="protein sequence ID" value="RUS83513.1"/>
    <property type="molecule type" value="Genomic_DNA"/>
</dbReference>
<dbReference type="PROSITE" id="PS00236">
    <property type="entry name" value="NEUROTR_ION_CHANNEL"/>
    <property type="match status" value="1"/>
</dbReference>
<dbReference type="InterPro" id="IPR018000">
    <property type="entry name" value="Neurotransmitter_ion_chnl_CS"/>
</dbReference>
<evidence type="ECO:0000313" key="5">
    <source>
        <dbReference type="EMBL" id="RUS83513.1"/>
    </source>
</evidence>
<evidence type="ECO:0000313" key="6">
    <source>
        <dbReference type="Proteomes" id="UP000271974"/>
    </source>
</evidence>
<dbReference type="FunFam" id="2.70.170.10:FF:000028">
    <property type="entry name" value="AcetylCholine Receptor"/>
    <property type="match status" value="1"/>
</dbReference>
<keyword evidence="3" id="KW-0406">Ion transport</keyword>
<dbReference type="GO" id="GO:0005230">
    <property type="term" value="F:extracellular ligand-gated monoatomic ion channel activity"/>
    <property type="evidence" value="ECO:0007669"/>
    <property type="project" value="InterPro"/>
</dbReference>